<evidence type="ECO:0000256" key="1">
    <source>
        <dbReference type="SAM" id="Coils"/>
    </source>
</evidence>
<proteinExistence type="predicted"/>
<dbReference type="PANTHER" id="PTHR21666">
    <property type="entry name" value="PEPTIDASE-RELATED"/>
    <property type="match status" value="1"/>
</dbReference>
<dbReference type="Proteomes" id="UP000178481">
    <property type="component" value="Unassembled WGS sequence"/>
</dbReference>
<evidence type="ECO:0000313" key="3">
    <source>
        <dbReference type="EMBL" id="OHA60054.1"/>
    </source>
</evidence>
<protein>
    <recommendedName>
        <fullName evidence="2">M23ase beta-sheet core domain-containing protein</fullName>
    </recommendedName>
</protein>
<evidence type="ECO:0000259" key="2">
    <source>
        <dbReference type="Pfam" id="PF01551"/>
    </source>
</evidence>
<keyword evidence="1" id="KW-0175">Coiled coil</keyword>
<evidence type="ECO:0000313" key="4">
    <source>
        <dbReference type="Proteomes" id="UP000178481"/>
    </source>
</evidence>
<dbReference type="EMBL" id="MHTI01000011">
    <property type="protein sequence ID" value="OHA60054.1"/>
    <property type="molecule type" value="Genomic_DNA"/>
</dbReference>
<feature type="domain" description="M23ase beta-sheet core" evidence="2">
    <location>
        <begin position="308"/>
        <end position="401"/>
    </location>
</feature>
<accession>A0A1G2QHF1</accession>
<dbReference type="SUPFAM" id="SSF51261">
    <property type="entry name" value="Duplicated hybrid motif"/>
    <property type="match status" value="1"/>
</dbReference>
<comment type="caution">
    <text evidence="3">The sequence shown here is derived from an EMBL/GenBank/DDBJ whole genome shotgun (WGS) entry which is preliminary data.</text>
</comment>
<dbReference type="Gene3D" id="6.10.250.3150">
    <property type="match status" value="1"/>
</dbReference>
<dbReference type="PANTHER" id="PTHR21666:SF270">
    <property type="entry name" value="MUREIN HYDROLASE ACTIVATOR ENVC"/>
    <property type="match status" value="1"/>
</dbReference>
<dbReference type="Pfam" id="PF01551">
    <property type="entry name" value="Peptidase_M23"/>
    <property type="match status" value="1"/>
</dbReference>
<dbReference type="InterPro" id="IPR016047">
    <property type="entry name" value="M23ase_b-sheet_dom"/>
</dbReference>
<feature type="coiled-coil region" evidence="1">
    <location>
        <begin position="177"/>
        <end position="214"/>
    </location>
</feature>
<sequence>MREQFKNQKKYLDSFRPLALIMVLVLVFGFSWHQTQAQTVDELKNKISGFEAERAKLDAEIKEIKTKLSNTKEQSATLKAELARIEATRSVLLKQIELTKNKIGSASLTINKLSGEIGQKKNQISTYQSMIAEALRNVNHSEEDSLAKIILADETLATLGGELAILKNIQDKLQIGLVKLRGTKKELEVKKEDKEIEKEKLVSLENQLVDEKKIVDTTKKSKDELLSITKSKESNYQKLLADRQAKMKAVLSEINKAEESLRIVLDPSLLPTKAKGVLAWPLDKIKITQTFGYTDFALKNASVYNGNGHNGVDFGASVGTPLKSAGNGKVIGAGDTDKTCQGASYGKWILIEHDNGLSTLYAHLSLIKVSEGQIVTTSQLIGYTGNTGYSTGPHLHFTVYASQGVKVGSLKSKVAGCGTYYLPLASPNSYLNPLNYL</sequence>
<dbReference type="CDD" id="cd12797">
    <property type="entry name" value="M23_peptidase"/>
    <property type="match status" value="1"/>
</dbReference>
<dbReference type="Gene3D" id="2.70.70.10">
    <property type="entry name" value="Glucose Permease (Domain IIA)"/>
    <property type="match status" value="1"/>
</dbReference>
<dbReference type="InterPro" id="IPR050570">
    <property type="entry name" value="Cell_wall_metabolism_enzyme"/>
</dbReference>
<name>A0A1G2QHF1_9BACT</name>
<organism evidence="3 4">
    <name type="scientific">Candidatus Vogelbacteria bacterium RIFOXYD1_FULL_42_15</name>
    <dbReference type="NCBI Taxonomy" id="1802437"/>
    <lineage>
        <taxon>Bacteria</taxon>
        <taxon>Candidatus Vogeliibacteriota</taxon>
    </lineage>
</organism>
<dbReference type="InterPro" id="IPR011055">
    <property type="entry name" value="Dup_hybrid_motif"/>
</dbReference>
<reference evidence="3 4" key="1">
    <citation type="journal article" date="2016" name="Nat. Commun.">
        <title>Thousands of microbial genomes shed light on interconnected biogeochemical processes in an aquifer system.</title>
        <authorList>
            <person name="Anantharaman K."/>
            <person name="Brown C.T."/>
            <person name="Hug L.A."/>
            <person name="Sharon I."/>
            <person name="Castelle C.J."/>
            <person name="Probst A.J."/>
            <person name="Thomas B.C."/>
            <person name="Singh A."/>
            <person name="Wilkins M.J."/>
            <person name="Karaoz U."/>
            <person name="Brodie E.L."/>
            <person name="Williams K.H."/>
            <person name="Hubbard S.S."/>
            <person name="Banfield J.F."/>
        </authorList>
    </citation>
    <scope>NUCLEOTIDE SEQUENCE [LARGE SCALE GENOMIC DNA]</scope>
</reference>
<gene>
    <name evidence="3" type="ORF">A2607_00090</name>
</gene>
<feature type="coiled-coil region" evidence="1">
    <location>
        <begin position="40"/>
        <end position="88"/>
    </location>
</feature>
<dbReference type="AlphaFoldDB" id="A0A1G2QHF1"/>
<dbReference type="GO" id="GO:0004222">
    <property type="term" value="F:metalloendopeptidase activity"/>
    <property type="evidence" value="ECO:0007669"/>
    <property type="project" value="TreeGrafter"/>
</dbReference>